<dbReference type="InterPro" id="IPR030660">
    <property type="entry name" value="ABC_branched_ATPase_LivF/BraG"/>
</dbReference>
<accession>A0ABY4CKU2</accession>
<evidence type="ECO:0000256" key="5">
    <source>
        <dbReference type="ARBA" id="ARBA00022970"/>
    </source>
</evidence>
<keyword evidence="8" id="KW-1185">Reference proteome</keyword>
<dbReference type="PANTHER" id="PTHR43820:SF4">
    <property type="entry name" value="HIGH-AFFINITY BRANCHED-CHAIN AMINO ACID TRANSPORT ATP-BINDING PROTEIN LIVF"/>
    <property type="match status" value="1"/>
</dbReference>
<proteinExistence type="inferred from homology"/>
<dbReference type="CDD" id="cd03224">
    <property type="entry name" value="ABC_TM1139_LivF_branched"/>
    <property type="match status" value="1"/>
</dbReference>
<dbReference type="SMART" id="SM00382">
    <property type="entry name" value="AAA"/>
    <property type="match status" value="1"/>
</dbReference>
<dbReference type="Gene3D" id="3.40.50.300">
    <property type="entry name" value="P-loop containing nucleotide triphosphate hydrolases"/>
    <property type="match status" value="1"/>
</dbReference>
<keyword evidence="5" id="KW-0029">Amino-acid transport</keyword>
<sequence length="234" mass="25484">MLAIQDLQVYYGKVHAVKGVSLTVQEGEVVSLLGSNGAGKSSILKTICGLTKAVGGSISFRGKPITNTKPYRLVKEGIGYVPEGRKIYPLLTVKENLLTGAYHRNDRAGISADLEQVYEYFPILQTKRDVLAGNLSGGQQQMLAVGRALLTRPNFLILDEPSMGLAPSVVAQIFAIIKTLRDQGMTILLVEQNAYHALTLANRAYVLETGKIALEGNAEDLKKNHQVREIYLGM</sequence>
<evidence type="ECO:0000256" key="2">
    <source>
        <dbReference type="ARBA" id="ARBA00022448"/>
    </source>
</evidence>
<comment type="similarity">
    <text evidence="1">Belongs to the ABC transporter superfamily.</text>
</comment>
<dbReference type="RefSeq" id="WP_347437830.1">
    <property type="nucleotide sequence ID" value="NZ_CP089291.1"/>
</dbReference>
<dbReference type="PROSITE" id="PS50893">
    <property type="entry name" value="ABC_TRANSPORTER_2"/>
    <property type="match status" value="1"/>
</dbReference>
<dbReference type="PIRSF" id="PIRSF039137">
    <property type="entry name" value="ABC_branched_ATPase"/>
    <property type="match status" value="1"/>
</dbReference>
<keyword evidence="2" id="KW-0813">Transport</keyword>
<dbReference type="Pfam" id="PF00005">
    <property type="entry name" value="ABC_tran"/>
    <property type="match status" value="1"/>
</dbReference>
<dbReference type="InterPro" id="IPR027417">
    <property type="entry name" value="P-loop_NTPase"/>
</dbReference>
<dbReference type="PROSITE" id="PS00211">
    <property type="entry name" value="ABC_TRANSPORTER_1"/>
    <property type="match status" value="1"/>
</dbReference>
<keyword evidence="3" id="KW-0547">Nucleotide-binding</keyword>
<protein>
    <submittedName>
        <fullName evidence="7">ABC transporter ATP-binding protein</fullName>
    </submittedName>
</protein>
<gene>
    <name evidence="7" type="ORF">LSG31_02435</name>
</gene>
<evidence type="ECO:0000313" key="8">
    <source>
        <dbReference type="Proteomes" id="UP000830167"/>
    </source>
</evidence>
<reference evidence="7" key="1">
    <citation type="submission" date="2021-12" db="EMBL/GenBank/DDBJ databases">
        <title>Alicyclobacillaceae gen. nov., sp. nov., isolated from chalcocite enrichment system.</title>
        <authorList>
            <person name="Jiang Z."/>
        </authorList>
    </citation>
    <scope>NUCLEOTIDE SEQUENCE</scope>
    <source>
        <strain evidence="7">MYW30-H2</strain>
    </source>
</reference>
<evidence type="ECO:0000256" key="1">
    <source>
        <dbReference type="ARBA" id="ARBA00005417"/>
    </source>
</evidence>
<evidence type="ECO:0000256" key="3">
    <source>
        <dbReference type="ARBA" id="ARBA00022741"/>
    </source>
</evidence>
<name>A0ABY4CKU2_9BACL</name>
<dbReference type="InterPro" id="IPR003593">
    <property type="entry name" value="AAA+_ATPase"/>
</dbReference>
<dbReference type="PANTHER" id="PTHR43820">
    <property type="entry name" value="HIGH-AFFINITY BRANCHED-CHAIN AMINO ACID TRANSPORT ATP-BINDING PROTEIN LIVF"/>
    <property type="match status" value="1"/>
</dbReference>
<dbReference type="GO" id="GO:0005524">
    <property type="term" value="F:ATP binding"/>
    <property type="evidence" value="ECO:0007669"/>
    <property type="project" value="UniProtKB-KW"/>
</dbReference>
<evidence type="ECO:0000256" key="4">
    <source>
        <dbReference type="ARBA" id="ARBA00022840"/>
    </source>
</evidence>
<dbReference type="EMBL" id="CP089291">
    <property type="protein sequence ID" value="UOF91138.1"/>
    <property type="molecule type" value="Genomic_DNA"/>
</dbReference>
<evidence type="ECO:0000259" key="6">
    <source>
        <dbReference type="PROSITE" id="PS50893"/>
    </source>
</evidence>
<dbReference type="InterPro" id="IPR052156">
    <property type="entry name" value="BCAA_Transport_ATP-bd_LivF"/>
</dbReference>
<dbReference type="SUPFAM" id="SSF52540">
    <property type="entry name" value="P-loop containing nucleoside triphosphate hydrolases"/>
    <property type="match status" value="1"/>
</dbReference>
<dbReference type="Proteomes" id="UP000830167">
    <property type="component" value="Chromosome"/>
</dbReference>
<organism evidence="7 8">
    <name type="scientific">Fodinisporobacter ferrooxydans</name>
    <dbReference type="NCBI Taxonomy" id="2901836"/>
    <lineage>
        <taxon>Bacteria</taxon>
        <taxon>Bacillati</taxon>
        <taxon>Bacillota</taxon>
        <taxon>Bacilli</taxon>
        <taxon>Bacillales</taxon>
        <taxon>Alicyclobacillaceae</taxon>
        <taxon>Fodinisporobacter</taxon>
    </lineage>
</organism>
<dbReference type="InterPro" id="IPR017871">
    <property type="entry name" value="ABC_transporter-like_CS"/>
</dbReference>
<feature type="domain" description="ABC transporter" evidence="6">
    <location>
        <begin position="2"/>
        <end position="234"/>
    </location>
</feature>
<dbReference type="InterPro" id="IPR003439">
    <property type="entry name" value="ABC_transporter-like_ATP-bd"/>
</dbReference>
<evidence type="ECO:0000313" key="7">
    <source>
        <dbReference type="EMBL" id="UOF91138.1"/>
    </source>
</evidence>
<keyword evidence="4 7" id="KW-0067">ATP-binding</keyword>